<evidence type="ECO:0000313" key="1">
    <source>
        <dbReference type="EMBL" id="MBB5627137.1"/>
    </source>
</evidence>
<accession>A0A7W8Z4B6</accession>
<evidence type="ECO:0000313" key="2">
    <source>
        <dbReference type="Proteomes" id="UP000588112"/>
    </source>
</evidence>
<name>A0A7W8Z4B6_9ACTN</name>
<sequence length="36" mass="3567">MERTVGGLCGARAGEAIDQICGRDAPSLLGPARPAG</sequence>
<dbReference type="AlphaFoldDB" id="A0A7W8Z4B6"/>
<proteinExistence type="predicted"/>
<gene>
    <name evidence="1" type="ORF">BJ981_002836</name>
</gene>
<reference evidence="1 2" key="1">
    <citation type="submission" date="2020-08" db="EMBL/GenBank/DDBJ databases">
        <title>Sequencing the genomes of 1000 actinobacteria strains.</title>
        <authorList>
            <person name="Klenk H.-P."/>
        </authorList>
    </citation>
    <scope>NUCLEOTIDE SEQUENCE [LARGE SCALE GENOMIC DNA]</scope>
    <source>
        <strain evidence="1 2">DSM 45790</strain>
    </source>
</reference>
<protein>
    <submittedName>
        <fullName evidence="1">Uncharacterized protein</fullName>
    </submittedName>
</protein>
<dbReference type="EMBL" id="JACHBR010000001">
    <property type="protein sequence ID" value="MBB5627137.1"/>
    <property type="molecule type" value="Genomic_DNA"/>
</dbReference>
<organism evidence="1 2">
    <name type="scientific">Sphaerisporangium krabiense</name>
    <dbReference type="NCBI Taxonomy" id="763782"/>
    <lineage>
        <taxon>Bacteria</taxon>
        <taxon>Bacillati</taxon>
        <taxon>Actinomycetota</taxon>
        <taxon>Actinomycetes</taxon>
        <taxon>Streptosporangiales</taxon>
        <taxon>Streptosporangiaceae</taxon>
        <taxon>Sphaerisporangium</taxon>
    </lineage>
</organism>
<dbReference type="Proteomes" id="UP000588112">
    <property type="component" value="Unassembled WGS sequence"/>
</dbReference>
<comment type="caution">
    <text evidence="1">The sequence shown here is derived from an EMBL/GenBank/DDBJ whole genome shotgun (WGS) entry which is preliminary data.</text>
</comment>
<keyword evidence="2" id="KW-1185">Reference proteome</keyword>